<evidence type="ECO:0000313" key="5">
    <source>
        <dbReference type="Proteomes" id="UP001190700"/>
    </source>
</evidence>
<dbReference type="PANTHER" id="PTHR46618:SF1">
    <property type="entry name" value="ARMADILLO REPEAT-CONTAINING PROTEIN 3"/>
    <property type="match status" value="1"/>
</dbReference>
<sequence>DSKLRPAAKDLQNHVWLQDTKRTLKDSWPKSGGRIKKNYENVATVVERMIEQHGDASEPGQSDLAASGTEDVPERPAIGNNEATAAVPAEATSDATVSASEHTRIGKEPLQADRAVRSEERSSGILDTRKAGLGPLSMSLSETEENVDMNLAEWLRLQSAKWQQPHEEAQQEGRSRPEASGRQDGRPDLGEPTRASPQDDAPVLGRDDHSTEFNKQFSTLRAGQPEETILGACRWLTSHIASVYTSAGPGVPVSLIGQHCSWAPLVEMLSSASPGVACATLQLVCKMNSCSETFLTHFCMLGALPPVMRFVRPEVPLDTRLAAAHLLDRVCRAGHPALGMMLASQGTAALSDMFKAERSRAMDPPTRTLLRLAIDCVSRVLEGNLPHLTYDLCQMLASCGLLDHMVPCMPALVEDCRTAAGIVKGVAPPSGQIAHLTEDGGLGVAVLVGGSSADSRSHEYLEKVTNLLLVFCAASPAVKLHMCHAPLLHVLLSMLSEVETGIAKRVVACLWHLSKDPLALEPLETAGAIQRLVPLLGAEDMDLQRGALAALYHLCKIRRHCQEQAAVAGIVPFLCAMVAGADQDKEKPVANEKALLRQLATPMLCAMVNATTRVRAELWRHRALDLYLDLFASEQWQVTALEAVTVWLSQEQGRVEPRLLDHPAQQLLLTLFSDSTSESFVHLLDPLLKMLTKSRRINTALSMCGLVPVLIKRLRSAVDSHARLMLIKIMQLVYEHHPRPKQLIAQHDLAGVLRSLLEQDQGGSMVLVSQMASSLLKSLDINMLI</sequence>
<dbReference type="Gene3D" id="1.25.10.10">
    <property type="entry name" value="Leucine-rich Repeat Variant"/>
    <property type="match status" value="2"/>
</dbReference>
<dbReference type="InterPro" id="IPR016024">
    <property type="entry name" value="ARM-type_fold"/>
</dbReference>
<accession>A0AAE0BTG5</accession>
<protein>
    <submittedName>
        <fullName evidence="4">Uncharacterized protein</fullName>
    </submittedName>
</protein>
<feature type="compositionally biased region" description="Basic and acidic residues" evidence="3">
    <location>
        <begin position="101"/>
        <end position="130"/>
    </location>
</feature>
<feature type="compositionally biased region" description="Basic and acidic residues" evidence="3">
    <location>
        <begin position="164"/>
        <end position="191"/>
    </location>
</feature>
<reference evidence="4 5" key="1">
    <citation type="journal article" date="2015" name="Genome Biol. Evol.">
        <title>Comparative Genomics of a Bacterivorous Green Alga Reveals Evolutionary Causalities and Consequences of Phago-Mixotrophic Mode of Nutrition.</title>
        <authorList>
            <person name="Burns J.A."/>
            <person name="Paasch A."/>
            <person name="Narechania A."/>
            <person name="Kim E."/>
        </authorList>
    </citation>
    <scope>NUCLEOTIDE SEQUENCE [LARGE SCALE GENOMIC DNA]</scope>
    <source>
        <strain evidence="4 5">PLY_AMNH</strain>
    </source>
</reference>
<feature type="region of interest" description="Disordered" evidence="3">
    <location>
        <begin position="161"/>
        <end position="209"/>
    </location>
</feature>
<proteinExistence type="predicted"/>
<evidence type="ECO:0000313" key="4">
    <source>
        <dbReference type="EMBL" id="KAK3241530.1"/>
    </source>
</evidence>
<feature type="repeat" description="ARM" evidence="2">
    <location>
        <begin position="527"/>
        <end position="554"/>
    </location>
</feature>
<organism evidence="4 5">
    <name type="scientific">Cymbomonas tetramitiformis</name>
    <dbReference type="NCBI Taxonomy" id="36881"/>
    <lineage>
        <taxon>Eukaryota</taxon>
        <taxon>Viridiplantae</taxon>
        <taxon>Chlorophyta</taxon>
        <taxon>Pyramimonadophyceae</taxon>
        <taxon>Pyramimonadales</taxon>
        <taxon>Pyramimonadaceae</taxon>
        <taxon>Cymbomonas</taxon>
    </lineage>
</organism>
<comment type="caution">
    <text evidence="4">The sequence shown here is derived from an EMBL/GenBank/DDBJ whole genome shotgun (WGS) entry which is preliminary data.</text>
</comment>
<name>A0AAE0BTG5_9CHLO</name>
<dbReference type="InterPro" id="IPR011989">
    <property type="entry name" value="ARM-like"/>
</dbReference>
<feature type="non-terminal residue" evidence="4">
    <location>
        <position position="1"/>
    </location>
</feature>
<evidence type="ECO:0000256" key="1">
    <source>
        <dbReference type="ARBA" id="ARBA00022737"/>
    </source>
</evidence>
<dbReference type="AlphaFoldDB" id="A0AAE0BTG5"/>
<dbReference type="InterPro" id="IPR052441">
    <property type="entry name" value="Armadillo-Ser/Thr_Kinase"/>
</dbReference>
<keyword evidence="1" id="KW-0677">Repeat</keyword>
<dbReference type="SUPFAM" id="SSF48371">
    <property type="entry name" value="ARM repeat"/>
    <property type="match status" value="1"/>
</dbReference>
<dbReference type="Proteomes" id="UP001190700">
    <property type="component" value="Unassembled WGS sequence"/>
</dbReference>
<dbReference type="Pfam" id="PF00514">
    <property type="entry name" value="Arm"/>
    <property type="match status" value="1"/>
</dbReference>
<dbReference type="InterPro" id="IPR000225">
    <property type="entry name" value="Armadillo"/>
</dbReference>
<feature type="region of interest" description="Disordered" evidence="3">
    <location>
        <begin position="49"/>
        <end position="137"/>
    </location>
</feature>
<evidence type="ECO:0000256" key="3">
    <source>
        <dbReference type="SAM" id="MobiDB-lite"/>
    </source>
</evidence>
<dbReference type="SMART" id="SM00185">
    <property type="entry name" value="ARM"/>
    <property type="match status" value="2"/>
</dbReference>
<evidence type="ECO:0000256" key="2">
    <source>
        <dbReference type="PROSITE-ProRule" id="PRU00259"/>
    </source>
</evidence>
<dbReference type="EMBL" id="LGRX02033378">
    <property type="protein sequence ID" value="KAK3241530.1"/>
    <property type="molecule type" value="Genomic_DNA"/>
</dbReference>
<dbReference type="PANTHER" id="PTHR46618">
    <property type="entry name" value="ARMADILLO REPEAT-CONTAINING PROTEIN 3"/>
    <property type="match status" value="1"/>
</dbReference>
<gene>
    <name evidence="4" type="ORF">CYMTET_48716</name>
</gene>
<keyword evidence="5" id="KW-1185">Reference proteome</keyword>
<dbReference type="PROSITE" id="PS50176">
    <property type="entry name" value="ARM_REPEAT"/>
    <property type="match status" value="1"/>
</dbReference>